<evidence type="ECO:0000256" key="2">
    <source>
        <dbReference type="SAM" id="MobiDB-lite"/>
    </source>
</evidence>
<keyword evidence="1" id="KW-0175">Coiled coil</keyword>
<feature type="compositionally biased region" description="Low complexity" evidence="2">
    <location>
        <begin position="400"/>
        <end position="422"/>
    </location>
</feature>
<feature type="compositionally biased region" description="Low complexity" evidence="2">
    <location>
        <begin position="434"/>
        <end position="443"/>
    </location>
</feature>
<name>A0A6A4GBJ0_9AGAR</name>
<feature type="compositionally biased region" description="Polar residues" evidence="2">
    <location>
        <begin position="376"/>
        <end position="397"/>
    </location>
</feature>
<sequence>QHKEAVEECTELKNSRAALKADQKLDLQEVEKQKKELQTRHDDAVVALETLRKEKDEKLKETVTELQVCANSLNALEKYDETDELLKATQRTVTNLENTNLERRAEAERRNNAKLLEASEARVNELKARLDGTSCVFYIADLKDARAATSTKNGETDQQLKEMEQKTSELQGTVDAVTLSLRQAEAQKGKLQKSYDEAKRAKTQALEKINKQLASANERLEKDLLQSEELACTLRSDAEALGVYQAELKNLKFTSSPKSQNATLAAKNVELKSLANPSPVVDPETHVSRAKLQDARVDLFTEQEKADRLVQEVADLEEDRERWAAECSMFMKTMKEYENDDMRMLQDELFKKNKEISRLKKRFDDSQKSDKRGQENQEQASHRNQANPLPPGSQSKDSSGRPQAGSSSPGSSNSQSFRQSFGDGSSHDQDGPRSSLPSGSNSS</sequence>
<evidence type="ECO:0000313" key="4">
    <source>
        <dbReference type="Proteomes" id="UP000799118"/>
    </source>
</evidence>
<organism evidence="3 4">
    <name type="scientific">Gymnopus androsaceus JB14</name>
    <dbReference type="NCBI Taxonomy" id="1447944"/>
    <lineage>
        <taxon>Eukaryota</taxon>
        <taxon>Fungi</taxon>
        <taxon>Dikarya</taxon>
        <taxon>Basidiomycota</taxon>
        <taxon>Agaricomycotina</taxon>
        <taxon>Agaricomycetes</taxon>
        <taxon>Agaricomycetidae</taxon>
        <taxon>Agaricales</taxon>
        <taxon>Marasmiineae</taxon>
        <taxon>Omphalotaceae</taxon>
        <taxon>Gymnopus</taxon>
    </lineage>
</organism>
<feature type="region of interest" description="Disordered" evidence="2">
    <location>
        <begin position="360"/>
        <end position="443"/>
    </location>
</feature>
<dbReference type="Proteomes" id="UP000799118">
    <property type="component" value="Unassembled WGS sequence"/>
</dbReference>
<feature type="non-terminal residue" evidence="3">
    <location>
        <position position="1"/>
    </location>
</feature>
<evidence type="ECO:0000313" key="3">
    <source>
        <dbReference type="EMBL" id="KAE9382841.1"/>
    </source>
</evidence>
<dbReference type="OrthoDB" id="10514982at2759"/>
<feature type="coiled-coil region" evidence="1">
    <location>
        <begin position="79"/>
        <end position="118"/>
    </location>
</feature>
<feature type="compositionally biased region" description="Basic and acidic residues" evidence="2">
    <location>
        <begin position="360"/>
        <end position="375"/>
    </location>
</feature>
<proteinExistence type="predicted"/>
<keyword evidence="4" id="KW-1185">Reference proteome</keyword>
<protein>
    <submittedName>
        <fullName evidence="3">Uncharacterized protein</fullName>
    </submittedName>
</protein>
<feature type="coiled-coil region" evidence="1">
    <location>
        <begin position="181"/>
        <end position="230"/>
    </location>
</feature>
<feature type="non-terminal residue" evidence="3">
    <location>
        <position position="443"/>
    </location>
</feature>
<dbReference type="EMBL" id="ML770937">
    <property type="protein sequence ID" value="KAE9382841.1"/>
    <property type="molecule type" value="Genomic_DNA"/>
</dbReference>
<gene>
    <name evidence="3" type="ORF">BT96DRAFT_951856</name>
</gene>
<feature type="coiled-coil region" evidence="1">
    <location>
        <begin position="2"/>
        <end position="54"/>
    </location>
</feature>
<accession>A0A6A4GBJ0</accession>
<dbReference type="AlphaFoldDB" id="A0A6A4GBJ0"/>
<evidence type="ECO:0000256" key="1">
    <source>
        <dbReference type="SAM" id="Coils"/>
    </source>
</evidence>
<reference evidence="3" key="1">
    <citation type="journal article" date="2019" name="Environ. Microbiol.">
        <title>Fungal ecological strategies reflected in gene transcription - a case study of two litter decomposers.</title>
        <authorList>
            <person name="Barbi F."/>
            <person name="Kohler A."/>
            <person name="Barry K."/>
            <person name="Baskaran P."/>
            <person name="Daum C."/>
            <person name="Fauchery L."/>
            <person name="Ihrmark K."/>
            <person name="Kuo A."/>
            <person name="LaButti K."/>
            <person name="Lipzen A."/>
            <person name="Morin E."/>
            <person name="Grigoriev I.V."/>
            <person name="Henrissat B."/>
            <person name="Lindahl B."/>
            <person name="Martin F."/>
        </authorList>
    </citation>
    <scope>NUCLEOTIDE SEQUENCE</scope>
    <source>
        <strain evidence="3">JB14</strain>
    </source>
</reference>